<evidence type="ECO:0000256" key="5">
    <source>
        <dbReference type="SAM" id="Phobius"/>
    </source>
</evidence>
<organism evidence="8 9">
    <name type="scientific">Fusarium acuminatum</name>
    <dbReference type="NCBI Taxonomy" id="5515"/>
    <lineage>
        <taxon>Eukaryota</taxon>
        <taxon>Fungi</taxon>
        <taxon>Dikarya</taxon>
        <taxon>Ascomycota</taxon>
        <taxon>Pezizomycotina</taxon>
        <taxon>Sordariomycetes</taxon>
        <taxon>Hypocreomycetidae</taxon>
        <taxon>Hypocreales</taxon>
        <taxon>Nectriaceae</taxon>
        <taxon>Fusarium</taxon>
        <taxon>Fusarium tricinctum species complex</taxon>
    </lineage>
</organism>
<evidence type="ECO:0000313" key="8">
    <source>
        <dbReference type="EMBL" id="WZH43554.1"/>
    </source>
</evidence>
<dbReference type="InterPro" id="IPR052649">
    <property type="entry name" value="NCE102-like"/>
</dbReference>
<feature type="domain" description="MARVEL" evidence="7">
    <location>
        <begin position="6"/>
        <end position="146"/>
    </location>
</feature>
<dbReference type="PANTHER" id="PTHR28165">
    <property type="entry name" value="NON-CLASSICAL EXPORT PROTEIN 2-RELATED"/>
    <property type="match status" value="1"/>
</dbReference>
<evidence type="ECO:0000256" key="2">
    <source>
        <dbReference type="ARBA" id="ARBA00022692"/>
    </source>
</evidence>
<evidence type="ECO:0000256" key="3">
    <source>
        <dbReference type="ARBA" id="ARBA00022989"/>
    </source>
</evidence>
<feature type="transmembrane region" description="Helical" evidence="5">
    <location>
        <begin position="81"/>
        <end position="99"/>
    </location>
</feature>
<gene>
    <name evidence="8" type="ORF">QYS62_004561</name>
</gene>
<keyword evidence="4 5" id="KW-0472">Membrane</keyword>
<dbReference type="EMBL" id="CP151261">
    <property type="protein sequence ID" value="WZH43554.1"/>
    <property type="molecule type" value="Genomic_DNA"/>
</dbReference>
<keyword evidence="6" id="KW-0732">Signal</keyword>
<evidence type="ECO:0000256" key="4">
    <source>
        <dbReference type="ARBA" id="ARBA00023136"/>
    </source>
</evidence>
<reference evidence="8 9" key="1">
    <citation type="submission" date="2024-04" db="EMBL/GenBank/DDBJ databases">
        <title>Complete genome sequence of Fusarium acuminatum.</title>
        <authorList>
            <person name="Lan B."/>
        </authorList>
    </citation>
    <scope>NUCLEOTIDE SEQUENCE [LARGE SCALE GENOMIC DNA]</scope>
    <source>
        <strain evidence="8">1A</strain>
    </source>
</reference>
<feature type="transmembrane region" description="Helical" evidence="5">
    <location>
        <begin position="46"/>
        <end position="69"/>
    </location>
</feature>
<accession>A0ABZ2WSB3</accession>
<dbReference type="Pfam" id="PF01284">
    <property type="entry name" value="MARVEL"/>
    <property type="match status" value="1"/>
</dbReference>
<name>A0ABZ2WSB3_9HYPO</name>
<evidence type="ECO:0000259" key="7">
    <source>
        <dbReference type="Pfam" id="PF01284"/>
    </source>
</evidence>
<protein>
    <submittedName>
        <fullName evidence="8">Marvel domain-containing protein</fullName>
    </submittedName>
</protein>
<comment type="subcellular location">
    <subcellularLocation>
        <location evidence="1">Membrane</location>
        <topology evidence="1">Multi-pass membrane protein</topology>
    </subcellularLocation>
</comment>
<dbReference type="InterPro" id="IPR008253">
    <property type="entry name" value="Marvel"/>
</dbReference>
<evidence type="ECO:0000256" key="6">
    <source>
        <dbReference type="SAM" id="SignalP"/>
    </source>
</evidence>
<keyword evidence="3 5" id="KW-1133">Transmembrane helix</keyword>
<dbReference type="Proteomes" id="UP001489902">
    <property type="component" value="Chromosome 2"/>
</dbReference>
<keyword evidence="2 5" id="KW-0812">Transmembrane</keyword>
<dbReference type="PANTHER" id="PTHR28165:SF1">
    <property type="entry name" value="NON-CLASSICAL EXPORT PROTEIN 2-RELATED"/>
    <property type="match status" value="1"/>
</dbReference>
<feature type="chain" id="PRO_5046135327" evidence="6">
    <location>
        <begin position="31"/>
        <end position="216"/>
    </location>
</feature>
<sequence length="216" mass="23497">MRYNLIQMILRSTALLMTLLLTALTGSVVASNIDAAGSATAAVNFIMFVAIICWIVCIIGLLSFFVSALDKPLMQLPLDGLAVLFTFIGAIVLAAKLRVVNCGEINPKALPSDWIAWGSASDEGRCRRLQASTVFVWFLFACRGFETINVPNFIQCLMSDISIERSHHDTALSCMNGAPNMIMLAVCPSPISASSMARYSGPRKARQFVEDKDRAV</sequence>
<evidence type="ECO:0000313" key="9">
    <source>
        <dbReference type="Proteomes" id="UP001489902"/>
    </source>
</evidence>
<proteinExistence type="predicted"/>
<keyword evidence="9" id="KW-1185">Reference proteome</keyword>
<feature type="signal peptide" evidence="6">
    <location>
        <begin position="1"/>
        <end position="30"/>
    </location>
</feature>
<evidence type="ECO:0000256" key="1">
    <source>
        <dbReference type="ARBA" id="ARBA00004141"/>
    </source>
</evidence>